<dbReference type="InterPro" id="IPR002156">
    <property type="entry name" value="RNaseH_domain"/>
</dbReference>
<reference evidence="3 4" key="1">
    <citation type="submission" date="2016-02" db="EMBL/GenBank/DDBJ databases">
        <title>Genome analysis of coral dinoflagellate symbionts highlights evolutionary adaptations to a symbiotic lifestyle.</title>
        <authorList>
            <person name="Aranda M."/>
            <person name="Li Y."/>
            <person name="Liew Y.J."/>
            <person name="Baumgarten S."/>
            <person name="Simakov O."/>
            <person name="Wilson M."/>
            <person name="Piel J."/>
            <person name="Ashoor H."/>
            <person name="Bougouffa S."/>
            <person name="Bajic V.B."/>
            <person name="Ryu T."/>
            <person name="Ravasi T."/>
            <person name="Bayer T."/>
            <person name="Micklem G."/>
            <person name="Kim H."/>
            <person name="Bhak J."/>
            <person name="Lajeunesse T.C."/>
            <person name="Voolstra C.R."/>
        </authorList>
    </citation>
    <scope>NUCLEOTIDE SEQUENCE [LARGE SCALE GENOMIC DNA]</scope>
    <source>
        <strain evidence="3 4">CCMP2467</strain>
    </source>
</reference>
<dbReference type="OrthoDB" id="414736at2759"/>
<feature type="domain" description="RNase H type-1" evidence="2">
    <location>
        <begin position="1148"/>
        <end position="1298"/>
    </location>
</feature>
<dbReference type="SUPFAM" id="SSF53098">
    <property type="entry name" value="Ribonuclease H-like"/>
    <property type="match status" value="1"/>
</dbReference>
<dbReference type="Proteomes" id="UP000186817">
    <property type="component" value="Unassembled WGS sequence"/>
</dbReference>
<dbReference type="EMBL" id="LSRX01000038">
    <property type="protein sequence ID" value="OLQ12795.1"/>
    <property type="molecule type" value="Genomic_DNA"/>
</dbReference>
<feature type="region of interest" description="Disordered" evidence="1">
    <location>
        <begin position="820"/>
        <end position="857"/>
    </location>
</feature>
<dbReference type="InterPro" id="IPR023213">
    <property type="entry name" value="CAT-like_dom_sf"/>
</dbReference>
<dbReference type="SUPFAM" id="SSF52777">
    <property type="entry name" value="CoA-dependent acyltransferases"/>
    <property type="match status" value="1"/>
</dbReference>
<dbReference type="GO" id="GO:0004523">
    <property type="term" value="F:RNA-DNA hybrid ribonuclease activity"/>
    <property type="evidence" value="ECO:0007669"/>
    <property type="project" value="InterPro"/>
</dbReference>
<protein>
    <recommendedName>
        <fullName evidence="2">RNase H type-1 domain-containing protein</fullName>
    </recommendedName>
</protein>
<gene>
    <name evidence="3" type="ORF">AK812_SmicGene3307</name>
</gene>
<dbReference type="Pfam" id="PF00550">
    <property type="entry name" value="PP-binding"/>
    <property type="match status" value="1"/>
</dbReference>
<dbReference type="PROSITE" id="PS50879">
    <property type="entry name" value="RNASE_H_1"/>
    <property type="match status" value="1"/>
</dbReference>
<name>A0A1Q9EZF6_SYMMI</name>
<organism evidence="3 4">
    <name type="scientific">Symbiodinium microadriaticum</name>
    <name type="common">Dinoflagellate</name>
    <name type="synonym">Zooxanthella microadriatica</name>
    <dbReference type="NCBI Taxonomy" id="2951"/>
    <lineage>
        <taxon>Eukaryota</taxon>
        <taxon>Sar</taxon>
        <taxon>Alveolata</taxon>
        <taxon>Dinophyceae</taxon>
        <taxon>Suessiales</taxon>
        <taxon>Symbiodiniaceae</taxon>
        <taxon>Symbiodinium</taxon>
    </lineage>
</organism>
<feature type="compositionally biased region" description="Polar residues" evidence="1">
    <location>
        <begin position="2853"/>
        <end position="2873"/>
    </location>
</feature>
<evidence type="ECO:0000313" key="4">
    <source>
        <dbReference type="Proteomes" id="UP000186817"/>
    </source>
</evidence>
<dbReference type="InterPro" id="IPR036397">
    <property type="entry name" value="RNaseH_sf"/>
</dbReference>
<proteinExistence type="predicted"/>
<evidence type="ECO:0000259" key="2">
    <source>
        <dbReference type="PROSITE" id="PS50879"/>
    </source>
</evidence>
<evidence type="ECO:0000256" key="1">
    <source>
        <dbReference type="SAM" id="MobiDB-lite"/>
    </source>
</evidence>
<dbReference type="Gene3D" id="3.30.559.10">
    <property type="entry name" value="Chloramphenicol acetyltransferase-like domain"/>
    <property type="match status" value="1"/>
</dbReference>
<dbReference type="GO" id="GO:0003676">
    <property type="term" value="F:nucleic acid binding"/>
    <property type="evidence" value="ECO:0007669"/>
    <property type="project" value="InterPro"/>
</dbReference>
<feature type="region of interest" description="Disordered" evidence="1">
    <location>
        <begin position="430"/>
        <end position="458"/>
    </location>
</feature>
<feature type="region of interest" description="Disordered" evidence="1">
    <location>
        <begin position="2836"/>
        <end position="2873"/>
    </location>
</feature>
<dbReference type="InterPro" id="IPR012337">
    <property type="entry name" value="RNaseH-like_sf"/>
</dbReference>
<accession>A0A1Q9EZF6</accession>
<dbReference type="Gene3D" id="3.30.420.10">
    <property type="entry name" value="Ribonuclease H-like superfamily/Ribonuclease H"/>
    <property type="match status" value="1"/>
</dbReference>
<sequence length="3132" mass="340712">MPAFAGGRDEPLADQIFWLFVGSVARRAVQAVCATMATLRYLGPRLGNTWRYVPPTDAVFCEDEPSSTDSDDTDAQERRLHFSVAVCGYALERLVATLLLPVTIDEAIHCLQQNRSASRRACFPRLIPAHPQPCPGSGLFIAVPAWISLGDQHRQCVCFDTTRFDRRIFCVSVPAYVHVQQLIALADLPPRLPVVVLVGAGPDPVADDTWCHLNTGDTVIFAPPDAEVDVGFDLGESLRRPRAWCSTNSVPEPTDSTVYCLVHHDTTVACFADNWIPTRYREHLAAALGLSREHLRLFPADPRILDAAVEGLPCRTVVAVCDGCGPEAVPSHGILLDMRALLQGWRALLVPVTGLSAATLFDVCSDDALPGWNVRIAGVPDRHAHIITRPGQVFTFALALPPAPSTMASSERRAVDRRSSAHVLSGAASGGEAALPADGAQQARGDHVQGAGPAAGQVTDEHHHVQLGEPVYFTGVFVVLGQNYAPELLQVRLPIGSSITSVMAAIAAARTPHDTTCQPCIAAVHPQPCAGHALIVSHPAWPFAGSVVVLDSRTINGLFFALHVATGVTREELLRVSNLTDGPPVDVFIGDQPWPLPPDTRVLLAHGDLILFSRRDARHHVVTSLADMLSSAAGWNVELDLPGVYREAAWVLGTDEHFLFPIRPGRRATFRPDLAQRCNVPLADFRLRPARTDPQDYARRGELAQHIFAAFSLAHVPAGIDPRTHICFFDLRPLLFRLEWRWSPAGSCDLSDVVQRLQQFCPAGFQVGLIRRGVVHSLPPARVMITDGEMLGLTYVPGDPRLRIGLSIENGGPLPLVSGDEHSLPAVRPGPTDLQAARHTAQGSVQRDAGTGGAPPHTAMHAVHEPADSSFCSHAEPKACIHTKCDASGMPAFLAGLVLVGVFGCGMLCRDPPLILGLVVCATLLRRRSMFAYFWLGLALSASYAQAVQLPNLAQAADVPSPPVAEPPKQICGSRISCPAPSRPIATPCRGGVRTRIVDLDAGFREPTTLLWQSCRSAHGYPFYIAATLLETIVEHEKDRGRPDVLCVQLAGRVLQAMPGCARHAGTFGVLPVSCFALPSVPNGLAMCDRLCFGRTPMGFALQDAFAFLSCPADLITWDTAQQLGMPIQAFEGLPGLSAMQGLRAQIPVGDLCIYTDGSFYPPQANTHALAGWAAVVIDPHDEAVSLAIGRLPPLLLESDCQLSPYLAACAGLLAAGLIRALAFSNRRVHFLCDCVAAVDAAAGRCNFKLSGLPQAMCSVHALGHQVVAAGDTYTYTPGHAGLWGNELADRLSKLAARGRRDSCGIVAGCGFVDFWLGRGAPKLPWVALAIRSLRGDKTLPALNQADLGDDSFHDGLSTQQLLEPFVPVNAFGSSAGADCEAPSIVATLQLNCATFNVLSLGPYKEEGLAMRPARADQLQKSRVSIAMLQETRADEGTTRVGPYLRYASGSIRGQFGTEIWVYKDHPIVTQLCLFVERMVGMYQVAHGAAQAWFERADSVRCQLQSDLKGACAKLRKACRSDRDAYISRLAADIAHAPSKEAYAAVHRVLMHRRKKPFSLDPLPMLKRADGSACADATELKELWRAHFAKLEAGRCTELDSFPAYIGVDQAAALPLKIGGQKCLILFADISAAFYSALLQLIAQCPASSEAPNLDRALEGLALPSEALGVIRDHLAQHTALMQAGASTWLECLAAKVGHSNWFVLVNDDYPVSTARGTRPGSSWADVMFAILIPRILRRRDEILLQLGAQGEEAPIVVRHEATALAEAFIEFGFRLSFGEHKTAALVSVCGQRSRAAEKHLFGAGGLKGQVPVLLEHLPAMNLPLPPKYKHLGVQQMPAGGIWEELRYRVSQARSAFAEARRKIFGSRAIPLRRKALLLNSNVLSKLLLGAGAWPPLRHREYRLFAGTIWGLYRSVLGVKFQEDQHITSSTCYALLQLPDPDVTLRTSRLSYVAQLLRAGPAPLWAAIRADTQYIDMLRQDFAWLYSWCHATTDWPNPDTHWAFWKSAIVKMPGRYKGLCKRARVLTVLQHTVRAAFDGLYRAIRAALDGCFEDEVFETVESFIEPLAILRATVAQWAADFTHSPWHAQVSENILLLLDPTVLAESAQELADNVPSWPPLGRIPLVESSTRCSWFLRAPPPHRVPPHGVFSMSVKAACAYATWVEAATDVLGRCVAQAPELESALGPAVPWLLGAGFELNEGGLYSCLQNRSLPYEPPEELRGICSLGSTSGSHEQHQVLEGSTGMARDPAEPLALGLIIQDCDIQQPTGSAEAAAPSLELPPAEGPPACPDEAASPATVDVACPRTEEEELELSDGKEVSTKGLAAAEAVTCSDSENEAWTCVDCKCPLPWGSDWRQEDTVFYCKPCFNDFDNRWWDFHTRDVVDTDPAHDERCQDKLPDLGASDTPDALQSRSVAGTVLIQLLEPLLQGNLHADARLSGVDSLAVLTLCRQLRMAIPHLTIRPQDVFQCSTVQDLLSMVEKETDSIEMQKEIAPEVVGDEGVGRAVWFAPGQVKSTCKWLYGCRGLLDERCFRRAAAQLIARHEGLRAEFEDGAGMEILRFMRDVVPLHLVIWQELEKLKLDGFSKRLVRGCRRLVSAAFKGSWPRSVAQRVTKNFLEDRIWVVHCKTWREVEQASHRLRQEWEAPFTLGLFLLKGDAKQRVEHGKLPGEADSPEDWGAPSSFLQFVVSHAYSDGYSGVPLVQDFASLYAQEEEVLLTSPSTLQPASYAGRSDLNSLVPLPCGAAFEVLESRLFAAMDFQPPWSNPEGSGHVSYAKTTSGMMNLVILDFRVRLLLRLVRLALGVIPKLLKAASQCSDIVAAPRLMFNISSAAGCPRRNPPPPPPPKAFKAPSQQHSHTHSDNPPQASSSQPFNVFSSPLPPCIEVRPAAEIPQDQKPTLHSYDIQDAERLIEKIREICGDSAVDGFTSDQLLAMSQMLHSAGYVPNDRGIEAIRWVEIDSLYPTLVISLHDPDLFEENRIPFRAPPPFGVTASEWQTNPAAVNCYTFVHGTSFQAGAEILREGLLRPTALPKGTRATASVVYGAATPGDISDYTVQAATAQLLKRPKGRNDIILLCTLATTEAHYKASWSSLTDEAHVCRRRGILRNSDSWGAHAGHLHVQGLIMVGHSR</sequence>
<feature type="compositionally biased region" description="Pro residues" evidence="1">
    <location>
        <begin position="2839"/>
        <end position="2848"/>
    </location>
</feature>
<evidence type="ECO:0000313" key="3">
    <source>
        <dbReference type="EMBL" id="OLQ12795.1"/>
    </source>
</evidence>
<dbReference type="InterPro" id="IPR009081">
    <property type="entry name" value="PP-bd_ACP"/>
</dbReference>
<keyword evidence="4" id="KW-1185">Reference proteome</keyword>
<comment type="caution">
    <text evidence="3">The sequence shown here is derived from an EMBL/GenBank/DDBJ whole genome shotgun (WGS) entry which is preliminary data.</text>
</comment>